<organism evidence="4 5">
    <name type="scientific">Chaetoceros tenuissimus</name>
    <dbReference type="NCBI Taxonomy" id="426638"/>
    <lineage>
        <taxon>Eukaryota</taxon>
        <taxon>Sar</taxon>
        <taxon>Stramenopiles</taxon>
        <taxon>Ochrophyta</taxon>
        <taxon>Bacillariophyta</taxon>
        <taxon>Coscinodiscophyceae</taxon>
        <taxon>Chaetocerotophycidae</taxon>
        <taxon>Chaetocerotales</taxon>
        <taxon>Chaetocerotaceae</taxon>
        <taxon>Chaetoceros</taxon>
    </lineage>
</organism>
<dbReference type="SUPFAM" id="SSF53335">
    <property type="entry name" value="S-adenosyl-L-methionine-dependent methyltransferases"/>
    <property type="match status" value="2"/>
</dbReference>
<evidence type="ECO:0000259" key="3">
    <source>
        <dbReference type="PROSITE" id="PS51184"/>
    </source>
</evidence>
<dbReference type="SUPFAM" id="SSF51197">
    <property type="entry name" value="Clavaminate synthase-like"/>
    <property type="match status" value="1"/>
</dbReference>
<dbReference type="Gene3D" id="2.60.120.650">
    <property type="entry name" value="Cupin"/>
    <property type="match status" value="1"/>
</dbReference>
<feature type="compositionally biased region" description="Polar residues" evidence="1">
    <location>
        <begin position="17"/>
        <end position="26"/>
    </location>
</feature>
<reference evidence="4 5" key="1">
    <citation type="journal article" date="2021" name="Sci. Rep.">
        <title>The genome of the diatom Chaetoceros tenuissimus carries an ancient integrated fragment of an extant virus.</title>
        <authorList>
            <person name="Hongo Y."/>
            <person name="Kimura K."/>
            <person name="Takaki Y."/>
            <person name="Yoshida Y."/>
            <person name="Baba S."/>
            <person name="Kobayashi G."/>
            <person name="Nagasaki K."/>
            <person name="Hano T."/>
            <person name="Tomaru Y."/>
        </authorList>
    </citation>
    <scope>NUCLEOTIDE SEQUENCE [LARGE SCALE GENOMIC DNA]</scope>
    <source>
        <strain evidence="4 5">NIES-3715</strain>
    </source>
</reference>
<dbReference type="AlphaFoldDB" id="A0AAD3HCH8"/>
<dbReference type="EMBL" id="BLLK01000061">
    <property type="protein sequence ID" value="GFH58144.1"/>
    <property type="molecule type" value="Genomic_DNA"/>
</dbReference>
<feature type="region of interest" description="Disordered" evidence="1">
    <location>
        <begin position="1"/>
        <end position="29"/>
    </location>
</feature>
<dbReference type="InterPro" id="IPR029063">
    <property type="entry name" value="SAM-dependent_MTases_sf"/>
</dbReference>
<keyword evidence="2" id="KW-1133">Transmembrane helix</keyword>
<protein>
    <recommendedName>
        <fullName evidence="3">JmjC domain-containing protein</fullName>
    </recommendedName>
</protein>
<dbReference type="Pfam" id="PF08007">
    <property type="entry name" value="JmjC_2"/>
    <property type="match status" value="1"/>
</dbReference>
<dbReference type="Gene3D" id="3.40.50.150">
    <property type="entry name" value="Vaccinia Virus protein VP39"/>
    <property type="match status" value="2"/>
</dbReference>
<dbReference type="PANTHER" id="PTHR43861">
    <property type="entry name" value="TRANS-ACONITATE 2-METHYLTRANSFERASE-RELATED"/>
    <property type="match status" value="1"/>
</dbReference>
<dbReference type="Pfam" id="PF08241">
    <property type="entry name" value="Methyltransf_11"/>
    <property type="match status" value="2"/>
</dbReference>
<name>A0AAD3HCH8_9STRA</name>
<dbReference type="CDD" id="cd02440">
    <property type="entry name" value="AdoMet_MTases"/>
    <property type="match status" value="2"/>
</dbReference>
<dbReference type="Proteomes" id="UP001054902">
    <property type="component" value="Unassembled WGS sequence"/>
</dbReference>
<evidence type="ECO:0000256" key="2">
    <source>
        <dbReference type="SAM" id="Phobius"/>
    </source>
</evidence>
<keyword evidence="2" id="KW-0812">Transmembrane</keyword>
<keyword evidence="5" id="KW-1185">Reference proteome</keyword>
<keyword evidence="2" id="KW-0472">Membrane</keyword>
<sequence>MMRFRSKGKTSPHTKGNKASFSNNGGDNKVKKMSLTQHTRKHLVGAIATICIIVFCLPLDLNFHIAGLGAFKNTNRSHTEIELDDFNSKTQQSRGSSPFLIKGWRDKQHQLGYSTEKLLSSLSQEKFDQNFGNYTQYVKNQFVQPFEHKGEKCIAPAGSLQSIMKASEDNILFFTNDKESPDFLNHLRTLYEHPGYLNYPDATKSFHVFSLMVKGSYHGFHKHDEAHIQQVHGRKMWWLLPPETPTPPKDNPCNFLNRNSRIPNGKLMMILQEEGDTMFIPPNWWHATCALDDWTLAIGMQKGSPHKYEQKFDVIPQPYMKRNANGVSITEFEKKHPMPWKDSYNFFQHLSNCGITFNSANSDSWKWFNGDLNKYYNQLIASDSKRNPNDIKTYAVHRWLGKDRSTLTHYKLILDTIIAHTNGQNLNVLDAGCGLGAGLMWFETNGPKSMKLTGHTISTEQLKFINNLPEHKFDAVLKSYDDLEDYKDGFDVIYSIEAFIHSPNERKTLKNWSKALKENGIIVIIDDFLNVGVEKNDADIELFSKSWMANVLQSTGGLNDIAERFGLDLVLDRDLGSEHQVNKRNYRNKLPMIVPTEAKNHQGWLGSMMRQQLMIKGKITYRMIVFQKQGSKSVETMKFVDEQNSCASVPTVSPGQEVLKIDPIYAEHKTGADKTGGSSMKCISGWYCCGMGYTWWENINKNRTHNTRYLKLDKKLFGNYMDKMTEHLNKFYGQLPSDITGKFLDIGGTGSVSSGMRKVTSKFSHFSGPFDYWVLDADDAAKSVDNALHCDMSDCPIARDCEFDVTFSHTVLEHTPYPWKAFDEIARITKTGGLTMHVVPFSYQYHATPDDNFRFSHKALTSLLEDRGFSVLDVGYDICTKPENVLKNNVDEHFDTIWLTYVIGVKK</sequence>
<evidence type="ECO:0000313" key="5">
    <source>
        <dbReference type="Proteomes" id="UP001054902"/>
    </source>
</evidence>
<feature type="compositionally biased region" description="Basic residues" evidence="1">
    <location>
        <begin position="1"/>
        <end position="16"/>
    </location>
</feature>
<dbReference type="PROSITE" id="PS51184">
    <property type="entry name" value="JMJC"/>
    <property type="match status" value="1"/>
</dbReference>
<feature type="domain" description="JmjC" evidence="3">
    <location>
        <begin position="182"/>
        <end position="319"/>
    </location>
</feature>
<evidence type="ECO:0000256" key="1">
    <source>
        <dbReference type="SAM" id="MobiDB-lite"/>
    </source>
</evidence>
<evidence type="ECO:0000313" key="4">
    <source>
        <dbReference type="EMBL" id="GFH58144.1"/>
    </source>
</evidence>
<dbReference type="InterPro" id="IPR003347">
    <property type="entry name" value="JmjC_dom"/>
</dbReference>
<feature type="transmembrane region" description="Helical" evidence="2">
    <location>
        <begin position="43"/>
        <end position="65"/>
    </location>
</feature>
<dbReference type="GO" id="GO:0008757">
    <property type="term" value="F:S-adenosylmethionine-dependent methyltransferase activity"/>
    <property type="evidence" value="ECO:0007669"/>
    <property type="project" value="InterPro"/>
</dbReference>
<proteinExistence type="predicted"/>
<comment type="caution">
    <text evidence="4">The sequence shown here is derived from an EMBL/GenBank/DDBJ whole genome shotgun (WGS) entry which is preliminary data.</text>
</comment>
<gene>
    <name evidence="4" type="ORF">CTEN210_14620</name>
</gene>
<dbReference type="InterPro" id="IPR013216">
    <property type="entry name" value="Methyltransf_11"/>
</dbReference>
<accession>A0AAD3HCH8</accession>